<accession>A0A2T3JJE3</accession>
<reference evidence="1 2" key="1">
    <citation type="submission" date="2018-01" db="EMBL/GenBank/DDBJ databases">
        <title>Whole genome sequencing of Histamine producing bacteria.</title>
        <authorList>
            <person name="Butler K."/>
        </authorList>
    </citation>
    <scope>NUCLEOTIDE SEQUENCE [LARGE SCALE GENOMIC DNA]</scope>
    <source>
        <strain evidence="1 2">JCM 12947</strain>
    </source>
</reference>
<dbReference type="RefSeq" id="WP_107242402.1">
    <property type="nucleotide sequence ID" value="NZ_PYMJ01000007.1"/>
</dbReference>
<dbReference type="EMBL" id="PYMJ01000007">
    <property type="protein sequence ID" value="PSU49123.1"/>
    <property type="molecule type" value="Genomic_DNA"/>
</dbReference>
<name>A0A2T3JJE3_9GAMM</name>
<proteinExistence type="predicted"/>
<sequence length="291" mass="34461">MNIISMALEANSHKNSGKKKAIVKFITRTLLHYPYIKKMDENFAHDERKMLFKKQPNFVTKCITPYLRNGLSKQEIIDILIKHYDWFEHKFSTDARHKIYDDVLTIYKLEIGEQDYLINLSFDRNSRKEGELTLTLTDSKYNKYYVLAFTVVDNDIYIGCMQGGANDNGFSKLFTKTIYGLRPKSFMVETLRLLAANLSINNIYAVKNSAHIYTAKRYGKKSKEINLDYDRLWSEHNGEPHNDYFYVLPIKSERKAMEDIKRPKRKMYRERYAWVDNYDKELKNTLDCICN</sequence>
<evidence type="ECO:0000313" key="2">
    <source>
        <dbReference type="Proteomes" id="UP000240987"/>
    </source>
</evidence>
<dbReference type="Pfam" id="PF04393">
    <property type="entry name" value="DUF535"/>
    <property type="match status" value="1"/>
</dbReference>
<dbReference type="AlphaFoldDB" id="A0A2T3JJE3"/>
<dbReference type="GO" id="GO:0006974">
    <property type="term" value="P:DNA damage response"/>
    <property type="evidence" value="ECO:0007669"/>
    <property type="project" value="TreeGrafter"/>
</dbReference>
<protein>
    <submittedName>
        <fullName evidence="1">DUF535 domain-containing protein</fullName>
    </submittedName>
</protein>
<gene>
    <name evidence="1" type="ORF">C9J12_09025</name>
</gene>
<dbReference type="InterPro" id="IPR007488">
    <property type="entry name" value="DUF535"/>
</dbReference>
<dbReference type="OrthoDB" id="6835762at2"/>
<dbReference type="PANTHER" id="PTHR38785:SF1">
    <property type="entry name" value="HOMOLOG OF VIRK"/>
    <property type="match status" value="1"/>
</dbReference>
<comment type="caution">
    <text evidence="1">The sequence shown here is derived from an EMBL/GenBank/DDBJ whole genome shotgun (WGS) entry which is preliminary data.</text>
</comment>
<keyword evidence="2" id="KW-1185">Reference proteome</keyword>
<evidence type="ECO:0000313" key="1">
    <source>
        <dbReference type="EMBL" id="PSU49123.1"/>
    </source>
</evidence>
<dbReference type="PANTHER" id="PTHR38785">
    <property type="entry name" value="HOMOLOG OF VIRK"/>
    <property type="match status" value="1"/>
</dbReference>
<organism evidence="1 2">
    <name type="scientific">Photobacterium frigidiphilum</name>
    <dbReference type="NCBI Taxonomy" id="264736"/>
    <lineage>
        <taxon>Bacteria</taxon>
        <taxon>Pseudomonadati</taxon>
        <taxon>Pseudomonadota</taxon>
        <taxon>Gammaproteobacteria</taxon>
        <taxon>Vibrionales</taxon>
        <taxon>Vibrionaceae</taxon>
        <taxon>Photobacterium</taxon>
    </lineage>
</organism>
<dbReference type="Proteomes" id="UP000240987">
    <property type="component" value="Unassembled WGS sequence"/>
</dbReference>